<evidence type="ECO:0000256" key="1">
    <source>
        <dbReference type="SAM" id="MobiDB-lite"/>
    </source>
</evidence>
<evidence type="ECO:0000313" key="3">
    <source>
        <dbReference type="Proteomes" id="UP000499080"/>
    </source>
</evidence>
<dbReference type="EMBL" id="BGPR01000149">
    <property type="protein sequence ID" value="GBL99597.1"/>
    <property type="molecule type" value="Genomic_DNA"/>
</dbReference>
<gene>
    <name evidence="2" type="ORF">AVEN_68856_1</name>
</gene>
<feature type="region of interest" description="Disordered" evidence="1">
    <location>
        <begin position="80"/>
        <end position="153"/>
    </location>
</feature>
<protein>
    <submittedName>
        <fullName evidence="2">Uncharacterized protein</fullName>
    </submittedName>
</protein>
<sequence>MPPCSRDHFKMKKKEMLSFTHSTLIHRLFRNSVVEKTSSRFLEHSSLWSFKLHLFRKTNQEQKKHLQLQTQKYKKILTEKLKQRQDKTRPQAQPALGPAAGTTPTTRLPHHKRIQKVTENDSRYRRPKPHSAKNLREPRWRRNNPVAKFEFKN</sequence>
<accession>A0A4Y2C762</accession>
<comment type="caution">
    <text evidence="2">The sequence shown here is derived from an EMBL/GenBank/DDBJ whole genome shotgun (WGS) entry which is preliminary data.</text>
</comment>
<keyword evidence="3" id="KW-1185">Reference proteome</keyword>
<feature type="compositionally biased region" description="Basic and acidic residues" evidence="1">
    <location>
        <begin position="80"/>
        <end position="89"/>
    </location>
</feature>
<feature type="compositionally biased region" description="Low complexity" evidence="1">
    <location>
        <begin position="90"/>
        <end position="107"/>
    </location>
</feature>
<proteinExistence type="predicted"/>
<name>A0A4Y2C762_ARAVE</name>
<evidence type="ECO:0000313" key="2">
    <source>
        <dbReference type="EMBL" id="GBL99597.1"/>
    </source>
</evidence>
<dbReference type="AlphaFoldDB" id="A0A4Y2C762"/>
<organism evidence="2 3">
    <name type="scientific">Araneus ventricosus</name>
    <name type="common">Orbweaver spider</name>
    <name type="synonym">Epeira ventricosa</name>
    <dbReference type="NCBI Taxonomy" id="182803"/>
    <lineage>
        <taxon>Eukaryota</taxon>
        <taxon>Metazoa</taxon>
        <taxon>Ecdysozoa</taxon>
        <taxon>Arthropoda</taxon>
        <taxon>Chelicerata</taxon>
        <taxon>Arachnida</taxon>
        <taxon>Araneae</taxon>
        <taxon>Araneomorphae</taxon>
        <taxon>Entelegynae</taxon>
        <taxon>Araneoidea</taxon>
        <taxon>Araneidae</taxon>
        <taxon>Araneus</taxon>
    </lineage>
</organism>
<dbReference type="Proteomes" id="UP000499080">
    <property type="component" value="Unassembled WGS sequence"/>
</dbReference>
<reference evidence="2 3" key="1">
    <citation type="journal article" date="2019" name="Sci. Rep.">
        <title>Orb-weaving spider Araneus ventricosus genome elucidates the spidroin gene catalogue.</title>
        <authorList>
            <person name="Kono N."/>
            <person name="Nakamura H."/>
            <person name="Ohtoshi R."/>
            <person name="Moran D.A.P."/>
            <person name="Shinohara A."/>
            <person name="Yoshida Y."/>
            <person name="Fujiwara M."/>
            <person name="Mori M."/>
            <person name="Tomita M."/>
            <person name="Arakawa K."/>
        </authorList>
    </citation>
    <scope>NUCLEOTIDE SEQUENCE [LARGE SCALE GENOMIC DNA]</scope>
</reference>